<gene>
    <name evidence="1" type="ORF">FHE72_02880</name>
</gene>
<dbReference type="Proteomes" id="UP000465062">
    <property type="component" value="Chromosome"/>
</dbReference>
<evidence type="ECO:0000313" key="1">
    <source>
        <dbReference type="EMBL" id="QHE60085.1"/>
    </source>
</evidence>
<dbReference type="AlphaFoldDB" id="A0A6I6UBJ8"/>
<dbReference type="RefSeq" id="WP_082197434.1">
    <property type="nucleotide sequence ID" value="NZ_CCDN010000002.1"/>
</dbReference>
<reference evidence="1 2" key="1">
    <citation type="submission" date="2019-06" db="EMBL/GenBank/DDBJ databases">
        <title>An operon consisting of a P-type ATPase gene and a transcriptional regular gene given the different cadmium resistance in Bacillus vietamensis 151-6 and Bacillus marisflavi 151-25.</title>
        <authorList>
            <person name="Yu X."/>
        </authorList>
    </citation>
    <scope>NUCLEOTIDE SEQUENCE [LARGE SCALE GENOMIC DNA]</scope>
    <source>
        <strain evidence="1 2">151-6</strain>
    </source>
</reference>
<dbReference type="KEGG" id="bvq:FHE72_02880"/>
<proteinExistence type="predicted"/>
<dbReference type="EMBL" id="CP047394">
    <property type="protein sequence ID" value="QHE60085.1"/>
    <property type="molecule type" value="Genomic_DNA"/>
</dbReference>
<accession>A0A6I6UBJ8</accession>
<name>A0A6I6UBJ8_9BACI</name>
<evidence type="ECO:0000313" key="2">
    <source>
        <dbReference type="Proteomes" id="UP000465062"/>
    </source>
</evidence>
<organism evidence="1 2">
    <name type="scientific">Rossellomorea vietnamensis</name>
    <dbReference type="NCBI Taxonomy" id="218284"/>
    <lineage>
        <taxon>Bacteria</taxon>
        <taxon>Bacillati</taxon>
        <taxon>Bacillota</taxon>
        <taxon>Bacilli</taxon>
        <taxon>Bacillales</taxon>
        <taxon>Bacillaceae</taxon>
        <taxon>Rossellomorea</taxon>
    </lineage>
</organism>
<sequence length="296" mass="33250">MMNKLLKWMGICLVLAGFMFYPSKEKAAGEGMGKSTWLWNTVEIIENKEEIIGFFKTRGVDEVYLQVNPSVGTEHYHQFIAMASAENIDVYALDGAPNWVTVKGHPSFIAFYDWLEAYQLEASESQRFSGVHLDVEPYLLSGWTTAYGKTVLNYQKMVVEAVGRSRGLQLPLGMDVPFWFDEKSYNNEFGKGNLAQWVIGQTDEVGVMAYRDQAVGPNGIIELTKNEMDYALSAGKKVKVGVETSPSAEGDFLTFHEEGEEFMLEELARVCAEYGTYSSYKGIAIHHYGSWKALSE</sequence>
<dbReference type="GeneID" id="77236857"/>
<protein>
    <submittedName>
        <fullName evidence="1">Amidase</fullName>
    </submittedName>
</protein>